<dbReference type="EMBL" id="HBUF01624664">
    <property type="protein sequence ID" value="CAG6781814.1"/>
    <property type="molecule type" value="Transcribed_RNA"/>
</dbReference>
<feature type="compositionally biased region" description="Polar residues" evidence="1">
    <location>
        <begin position="80"/>
        <end position="93"/>
    </location>
</feature>
<proteinExistence type="predicted"/>
<accession>A0A8D9F9Z8</accession>
<feature type="compositionally biased region" description="Basic residues" evidence="1">
    <location>
        <begin position="11"/>
        <end position="32"/>
    </location>
</feature>
<organism evidence="2">
    <name type="scientific">Cacopsylla melanoneura</name>
    <dbReference type="NCBI Taxonomy" id="428564"/>
    <lineage>
        <taxon>Eukaryota</taxon>
        <taxon>Metazoa</taxon>
        <taxon>Ecdysozoa</taxon>
        <taxon>Arthropoda</taxon>
        <taxon>Hexapoda</taxon>
        <taxon>Insecta</taxon>
        <taxon>Pterygota</taxon>
        <taxon>Neoptera</taxon>
        <taxon>Paraneoptera</taxon>
        <taxon>Hemiptera</taxon>
        <taxon>Sternorrhyncha</taxon>
        <taxon>Psylloidea</taxon>
        <taxon>Psyllidae</taxon>
        <taxon>Psyllinae</taxon>
        <taxon>Cacopsylla</taxon>
    </lineage>
</organism>
<protein>
    <submittedName>
        <fullName evidence="2">Uncharacterized protein</fullName>
    </submittedName>
</protein>
<feature type="region of interest" description="Disordered" evidence="1">
    <location>
        <begin position="80"/>
        <end position="99"/>
    </location>
</feature>
<dbReference type="AlphaFoldDB" id="A0A8D9F9Z8"/>
<evidence type="ECO:0000313" key="2">
    <source>
        <dbReference type="EMBL" id="CAG6781814.1"/>
    </source>
</evidence>
<feature type="region of interest" description="Disordered" evidence="1">
    <location>
        <begin position="1"/>
        <end position="34"/>
    </location>
</feature>
<sequence>MRSIGRGEARGKRRRRSKGRKRGRGRRRRRIKRTLDQQEYLKSREEGIEKETFFSVLRLNSTRKRKSVTCLLETFEMQMLSKNPIPNSESNPDAGSDKN</sequence>
<reference evidence="2" key="1">
    <citation type="submission" date="2021-05" db="EMBL/GenBank/DDBJ databases">
        <authorList>
            <person name="Alioto T."/>
            <person name="Alioto T."/>
            <person name="Gomez Garrido J."/>
        </authorList>
    </citation>
    <scope>NUCLEOTIDE SEQUENCE</scope>
</reference>
<name>A0A8D9F9Z8_9HEMI</name>
<feature type="compositionally biased region" description="Basic and acidic residues" evidence="1">
    <location>
        <begin position="1"/>
        <end position="10"/>
    </location>
</feature>
<evidence type="ECO:0000256" key="1">
    <source>
        <dbReference type="SAM" id="MobiDB-lite"/>
    </source>
</evidence>